<feature type="region of interest" description="Disordered" evidence="1">
    <location>
        <begin position="870"/>
        <end position="984"/>
    </location>
</feature>
<feature type="compositionally biased region" description="Pro residues" evidence="1">
    <location>
        <begin position="492"/>
        <end position="502"/>
    </location>
</feature>
<accession>A0ABQ0KY91</accession>
<feature type="region of interest" description="Disordered" evidence="1">
    <location>
        <begin position="1"/>
        <end position="194"/>
    </location>
</feature>
<organism evidence="2 3">
    <name type="scientific">Mycena chlorophos</name>
    <name type="common">Agaric fungus</name>
    <name type="synonym">Agaricus chlorophos</name>
    <dbReference type="NCBI Taxonomy" id="658473"/>
    <lineage>
        <taxon>Eukaryota</taxon>
        <taxon>Fungi</taxon>
        <taxon>Dikarya</taxon>
        <taxon>Basidiomycota</taxon>
        <taxon>Agaricomycotina</taxon>
        <taxon>Agaricomycetes</taxon>
        <taxon>Agaricomycetidae</taxon>
        <taxon>Agaricales</taxon>
        <taxon>Marasmiineae</taxon>
        <taxon>Mycenaceae</taxon>
        <taxon>Mycena</taxon>
    </lineage>
</organism>
<dbReference type="EMBL" id="DF839187">
    <property type="protein sequence ID" value="GAT43575.1"/>
    <property type="molecule type" value="Genomic_DNA"/>
</dbReference>
<dbReference type="Proteomes" id="UP000815677">
    <property type="component" value="Unassembled WGS sequence"/>
</dbReference>
<feature type="region of interest" description="Disordered" evidence="1">
    <location>
        <begin position="279"/>
        <end position="525"/>
    </location>
</feature>
<evidence type="ECO:0000313" key="3">
    <source>
        <dbReference type="Proteomes" id="UP000815677"/>
    </source>
</evidence>
<reference evidence="2" key="1">
    <citation type="submission" date="2014-09" db="EMBL/GenBank/DDBJ databases">
        <title>Genome sequence of the luminous mushroom Mycena chlorophos for searching fungal bioluminescence genes.</title>
        <authorList>
            <person name="Tanaka Y."/>
            <person name="Kasuga D."/>
            <person name="Oba Y."/>
            <person name="Hase S."/>
            <person name="Sato K."/>
            <person name="Oba Y."/>
            <person name="Sakakibara Y."/>
        </authorList>
    </citation>
    <scope>NUCLEOTIDE SEQUENCE</scope>
</reference>
<protein>
    <submittedName>
        <fullName evidence="2">Uncharacterized protein</fullName>
    </submittedName>
</protein>
<proteinExistence type="predicted"/>
<feature type="compositionally biased region" description="Gly residues" evidence="1">
    <location>
        <begin position="873"/>
        <end position="883"/>
    </location>
</feature>
<keyword evidence="3" id="KW-1185">Reference proteome</keyword>
<feature type="region of interest" description="Disordered" evidence="1">
    <location>
        <begin position="565"/>
        <end position="611"/>
    </location>
</feature>
<feature type="compositionally biased region" description="Low complexity" evidence="1">
    <location>
        <begin position="9"/>
        <end position="26"/>
    </location>
</feature>
<feature type="compositionally biased region" description="Acidic residues" evidence="1">
    <location>
        <begin position="895"/>
        <end position="904"/>
    </location>
</feature>
<sequence length="1058" mass="114466">MSRPRSKRAPAGLDPADAPGGSTSVRRSTRSRGQIADAKVDESTIQPDQEKKRKRSTDTSPAPSYVGMHTRARLSLTIHSRGRGRKGRKGAARKKPQAKHKDDNDDDDENNDDGNGNGNDEEGAQSPSRKKARVASPARSLSSLSAVDEEDVAPPARSLSPLSAVNEEDDAEGPSGRNVEITAESATADASVTADASATSAIVDASATAAALEIADASATGDASATDDALEIADASAILTVVAPQPAVESTVIGPMNVEQPILVAESQTAGELDVVMKEGSETGDASATDAASASNVGEPKTAGEFDVIMEDAPPPQTGAAVIADSPASPDGGPVCPPPDIEDWEEFESWMTNEGKTPQPDHISSDPLNAWSPLADDLPPNNGSPSRVSDREGDGSVSPSVSEVWRRRQSPVSEGDDVSDHIGDRVKDRVSDHHVSDDESEYKSSKDSSDESSEDEVPVPTAVPASKKPASKNPASKKPAPEMPAQAKMPVPKTPTPKPAPSAAPRNESSLAADHGWEPWKAGEWSEEHRVYARDDFRRYWDPHSDKWREWNDWNGPVYPANYEPVLPPADDEIPDWRPRPRVQQRPLPDEWKASLSSRLAPDDEDDGMEAYPTYDEVRTDRARAPFRPQPPVDVDANRARHRVVSQRYKVHNRERVKASNLNTAQFNRDVKFFAEAKKIPIAGLGIAEVRAALRAKGFDPTNRDLIQNDPAVQARHRVKLERKDDDDAAALRARPARVSKYKSRETIENSEDEEPPATEPTSKAQGKQKAVAAPAPPATRTQRPVEAPIPRAPSQRVYVLPEECAFPYPDTDEIFSWTDFGDSLQGTRKGFQIWLPEDEAWFTFASYGGGSCIGGTRVLRGRFHIPNHRWVRGGGGFDAGDGGEGDDYHRNYNDGDDEDDDGQDPPAGSHGQALGLHEPGPSSKRTDASSSSKRSKDTVNEKNAQQSDVDDGKVAQRGPAGRTRKTFPPYTLGPGQELGPDNSLPVGARIYPRNFRLPAQIEGTLWTRHGEDWMSSSDAVFLKMCDEAGIGWRRVADAEGYVIAAGVERLKGVNWSA</sequence>
<feature type="compositionally biased region" description="Low complexity" evidence="1">
    <location>
        <begin position="768"/>
        <end position="786"/>
    </location>
</feature>
<feature type="compositionally biased region" description="Low complexity" evidence="1">
    <location>
        <begin position="285"/>
        <end position="295"/>
    </location>
</feature>
<feature type="compositionally biased region" description="Basic residues" evidence="1">
    <location>
        <begin position="80"/>
        <end position="98"/>
    </location>
</feature>
<feature type="compositionally biased region" description="Basic and acidic residues" evidence="1">
    <location>
        <begin position="418"/>
        <end position="449"/>
    </location>
</feature>
<gene>
    <name evidence="2" type="ORF">MCHLO_01249</name>
</gene>
<feature type="compositionally biased region" description="Low complexity" evidence="1">
    <location>
        <begin position="134"/>
        <end position="146"/>
    </location>
</feature>
<feature type="compositionally biased region" description="Low complexity" evidence="1">
    <location>
        <begin position="182"/>
        <end position="194"/>
    </location>
</feature>
<feature type="compositionally biased region" description="Low complexity" evidence="1">
    <location>
        <begin position="458"/>
        <end position="478"/>
    </location>
</feature>
<evidence type="ECO:0000256" key="1">
    <source>
        <dbReference type="SAM" id="MobiDB-lite"/>
    </source>
</evidence>
<feature type="region of interest" description="Disordered" evidence="1">
    <location>
        <begin position="734"/>
        <end position="788"/>
    </location>
</feature>
<evidence type="ECO:0000313" key="2">
    <source>
        <dbReference type="EMBL" id="GAT43575.1"/>
    </source>
</evidence>
<name>A0ABQ0KY91_MYCCL</name>